<sequence length="60" mass="6611">MEVWENHASARMGRLDRIGKRVDGSPDGKQLPPPMDTQNTRGITRIGGKSADGSPDQRHE</sequence>
<reference evidence="2" key="1">
    <citation type="submission" date="2016-07" db="EMBL/GenBank/DDBJ databases">
        <authorList>
            <person name="Bretaudeau A."/>
        </authorList>
    </citation>
    <scope>NUCLEOTIDE SEQUENCE</scope>
    <source>
        <strain evidence="2">Rice</strain>
        <tissue evidence="2">Whole body</tissue>
    </source>
</reference>
<evidence type="ECO:0000256" key="1">
    <source>
        <dbReference type="SAM" id="MobiDB-lite"/>
    </source>
</evidence>
<dbReference type="AlphaFoldDB" id="A0A2H1WEU1"/>
<name>A0A2H1WEU1_SPOFR</name>
<feature type="region of interest" description="Disordered" evidence="1">
    <location>
        <begin position="1"/>
        <end position="60"/>
    </location>
</feature>
<protein>
    <submittedName>
        <fullName evidence="2">SFRICE_034067</fullName>
    </submittedName>
</protein>
<dbReference type="EMBL" id="ODYU01008198">
    <property type="protein sequence ID" value="SOQ51593.1"/>
    <property type="molecule type" value="Genomic_DNA"/>
</dbReference>
<accession>A0A2H1WEU1</accession>
<evidence type="ECO:0000313" key="2">
    <source>
        <dbReference type="EMBL" id="SOQ51593.1"/>
    </source>
</evidence>
<feature type="compositionally biased region" description="Basic and acidic residues" evidence="1">
    <location>
        <begin position="13"/>
        <end position="26"/>
    </location>
</feature>
<organism evidence="2">
    <name type="scientific">Spodoptera frugiperda</name>
    <name type="common">Fall armyworm</name>
    <dbReference type="NCBI Taxonomy" id="7108"/>
    <lineage>
        <taxon>Eukaryota</taxon>
        <taxon>Metazoa</taxon>
        <taxon>Ecdysozoa</taxon>
        <taxon>Arthropoda</taxon>
        <taxon>Hexapoda</taxon>
        <taxon>Insecta</taxon>
        <taxon>Pterygota</taxon>
        <taxon>Neoptera</taxon>
        <taxon>Endopterygota</taxon>
        <taxon>Lepidoptera</taxon>
        <taxon>Glossata</taxon>
        <taxon>Ditrysia</taxon>
        <taxon>Noctuoidea</taxon>
        <taxon>Noctuidae</taxon>
        <taxon>Amphipyrinae</taxon>
        <taxon>Spodoptera</taxon>
    </lineage>
</organism>
<proteinExistence type="predicted"/>
<gene>
    <name evidence="2" type="ORF">SFRICE_034067</name>
</gene>